<evidence type="ECO:0000313" key="1">
    <source>
        <dbReference type="EMBL" id="RON53121.1"/>
    </source>
</evidence>
<name>A0A423KIX4_9PSED</name>
<evidence type="ECO:0000313" key="2">
    <source>
        <dbReference type="Proteomes" id="UP000283627"/>
    </source>
</evidence>
<dbReference type="Proteomes" id="UP000283627">
    <property type="component" value="Unassembled WGS sequence"/>
</dbReference>
<dbReference type="EMBL" id="MOBP01000010">
    <property type="protein sequence ID" value="RON53121.1"/>
    <property type="molecule type" value="Genomic_DNA"/>
</dbReference>
<reference evidence="1 2" key="1">
    <citation type="submission" date="2016-10" db="EMBL/GenBank/DDBJ databases">
        <title>Comparative genome analysis of multiple Pseudomonas spp. focuses on biocontrol and plant growth promoting traits.</title>
        <authorList>
            <person name="Tao X.-Y."/>
            <person name="Taylor C.G."/>
        </authorList>
    </citation>
    <scope>NUCLEOTIDE SEQUENCE [LARGE SCALE GENOMIC DNA]</scope>
    <source>
        <strain evidence="1 2">39A2</strain>
    </source>
</reference>
<accession>A0A423KIX4</accession>
<proteinExistence type="predicted"/>
<gene>
    <name evidence="1" type="ORF">BK665_15735</name>
</gene>
<sequence length="98" mass="10513">MYGYLKKSDAQLVVIHDSVLDGGCMIRLSIDGKPAADIFNGEIAYFGVTIGTHKLVARPLTKCKKSELSEEAINVKAGDALLRRIAATAIQSIPLPSQ</sequence>
<protein>
    <submittedName>
        <fullName evidence="1">Uncharacterized protein</fullName>
    </submittedName>
</protein>
<organism evidence="1 2">
    <name type="scientific">Pseudomonas frederiksbergensis</name>
    <dbReference type="NCBI Taxonomy" id="104087"/>
    <lineage>
        <taxon>Bacteria</taxon>
        <taxon>Pseudomonadati</taxon>
        <taxon>Pseudomonadota</taxon>
        <taxon>Gammaproteobacteria</taxon>
        <taxon>Pseudomonadales</taxon>
        <taxon>Pseudomonadaceae</taxon>
        <taxon>Pseudomonas</taxon>
    </lineage>
</organism>
<comment type="caution">
    <text evidence="1">The sequence shown here is derived from an EMBL/GenBank/DDBJ whole genome shotgun (WGS) entry which is preliminary data.</text>
</comment>
<dbReference type="AlphaFoldDB" id="A0A423KIX4"/>